<keyword evidence="5" id="KW-0444">Lipid biosynthesis</keyword>
<evidence type="ECO:0000256" key="4">
    <source>
        <dbReference type="ARBA" id="ARBA00012487"/>
    </source>
</evidence>
<feature type="non-terminal residue" evidence="10">
    <location>
        <position position="1"/>
    </location>
</feature>
<dbReference type="EC" id="2.7.7.41" evidence="4"/>
<keyword evidence="9" id="KW-0812">Transmembrane</keyword>
<dbReference type="AlphaFoldDB" id="X1V6E3"/>
<evidence type="ECO:0000256" key="7">
    <source>
        <dbReference type="ARBA" id="ARBA00023209"/>
    </source>
</evidence>
<dbReference type="GO" id="GO:0008654">
    <property type="term" value="P:phospholipid biosynthetic process"/>
    <property type="evidence" value="ECO:0007669"/>
    <property type="project" value="UniProtKB-KW"/>
</dbReference>
<comment type="pathway">
    <text evidence="2">Phospholipid metabolism; CDP-diacylglycerol biosynthesis; CDP-diacylglycerol from sn-glycerol 3-phosphate: step 3/3.</text>
</comment>
<keyword evidence="7" id="KW-0594">Phospholipid biosynthesis</keyword>
<keyword evidence="9" id="KW-0472">Membrane</keyword>
<comment type="caution">
    <text evidence="10">The sequence shown here is derived from an EMBL/GenBank/DDBJ whole genome shotgun (WGS) entry which is preliminary data.</text>
</comment>
<keyword evidence="7" id="KW-0443">Lipid metabolism</keyword>
<evidence type="ECO:0000256" key="6">
    <source>
        <dbReference type="ARBA" id="ARBA00022695"/>
    </source>
</evidence>
<proteinExistence type="predicted"/>
<dbReference type="Pfam" id="PF01148">
    <property type="entry name" value="CTP_transf_1"/>
    <property type="match status" value="1"/>
</dbReference>
<evidence type="ECO:0000256" key="3">
    <source>
        <dbReference type="ARBA" id="ARBA00005189"/>
    </source>
</evidence>
<evidence type="ECO:0000313" key="10">
    <source>
        <dbReference type="EMBL" id="GAJ07841.1"/>
    </source>
</evidence>
<accession>X1V6E3</accession>
<evidence type="ECO:0000256" key="8">
    <source>
        <dbReference type="ARBA" id="ARBA00023264"/>
    </source>
</evidence>
<keyword evidence="6" id="KW-0808">Transferase</keyword>
<evidence type="ECO:0000256" key="1">
    <source>
        <dbReference type="ARBA" id="ARBA00001698"/>
    </source>
</evidence>
<name>X1V6E3_9ZZZZ</name>
<evidence type="ECO:0000256" key="2">
    <source>
        <dbReference type="ARBA" id="ARBA00005119"/>
    </source>
</evidence>
<gene>
    <name evidence="10" type="ORF">S12H4_54149</name>
</gene>
<dbReference type="EMBL" id="BARW01034570">
    <property type="protein sequence ID" value="GAJ07841.1"/>
    <property type="molecule type" value="Genomic_DNA"/>
</dbReference>
<sequence length="33" mass="3588">GKLIPGHGGVLDRIDSVVFAGIVVYYYVIWAIP</sequence>
<keyword evidence="9" id="KW-1133">Transmembrane helix</keyword>
<keyword evidence="6" id="KW-0548">Nucleotidyltransferase</keyword>
<dbReference type="GO" id="GO:0004605">
    <property type="term" value="F:phosphatidate cytidylyltransferase activity"/>
    <property type="evidence" value="ECO:0007669"/>
    <property type="project" value="UniProtKB-EC"/>
</dbReference>
<evidence type="ECO:0000256" key="9">
    <source>
        <dbReference type="SAM" id="Phobius"/>
    </source>
</evidence>
<feature type="transmembrane region" description="Helical" evidence="9">
    <location>
        <begin position="14"/>
        <end position="32"/>
    </location>
</feature>
<organism evidence="10">
    <name type="scientific">marine sediment metagenome</name>
    <dbReference type="NCBI Taxonomy" id="412755"/>
    <lineage>
        <taxon>unclassified sequences</taxon>
        <taxon>metagenomes</taxon>
        <taxon>ecological metagenomes</taxon>
    </lineage>
</organism>
<dbReference type="PANTHER" id="PTHR47101:SF1">
    <property type="entry name" value="PHOSPHATIDATE CYTIDYLYLTRANSFERASE 4, CHLOROPLASTIC"/>
    <property type="match status" value="1"/>
</dbReference>
<dbReference type="PANTHER" id="PTHR47101">
    <property type="entry name" value="PHOSPHATIDATE CYTIDYLYLTRANSFERASE 5, CHLOROPLASTIC"/>
    <property type="match status" value="1"/>
</dbReference>
<protein>
    <recommendedName>
        <fullName evidence="4">phosphatidate cytidylyltransferase</fullName>
        <ecNumber evidence="4">2.7.7.41</ecNumber>
    </recommendedName>
</protein>
<comment type="pathway">
    <text evidence="3">Lipid metabolism.</text>
</comment>
<evidence type="ECO:0000256" key="5">
    <source>
        <dbReference type="ARBA" id="ARBA00022516"/>
    </source>
</evidence>
<comment type="catalytic activity">
    <reaction evidence="1">
        <text>a 1,2-diacyl-sn-glycero-3-phosphate + CTP + H(+) = a CDP-1,2-diacyl-sn-glycerol + diphosphate</text>
        <dbReference type="Rhea" id="RHEA:16229"/>
        <dbReference type="ChEBI" id="CHEBI:15378"/>
        <dbReference type="ChEBI" id="CHEBI:33019"/>
        <dbReference type="ChEBI" id="CHEBI:37563"/>
        <dbReference type="ChEBI" id="CHEBI:58332"/>
        <dbReference type="ChEBI" id="CHEBI:58608"/>
        <dbReference type="EC" id="2.7.7.41"/>
    </reaction>
</comment>
<reference evidence="10" key="1">
    <citation type="journal article" date="2014" name="Front. Microbiol.">
        <title>High frequency of phylogenetically diverse reductive dehalogenase-homologous genes in deep subseafloor sedimentary metagenomes.</title>
        <authorList>
            <person name="Kawai M."/>
            <person name="Futagami T."/>
            <person name="Toyoda A."/>
            <person name="Takaki Y."/>
            <person name="Nishi S."/>
            <person name="Hori S."/>
            <person name="Arai W."/>
            <person name="Tsubouchi T."/>
            <person name="Morono Y."/>
            <person name="Uchiyama I."/>
            <person name="Ito T."/>
            <person name="Fujiyama A."/>
            <person name="Inagaki F."/>
            <person name="Takami H."/>
        </authorList>
    </citation>
    <scope>NUCLEOTIDE SEQUENCE</scope>
    <source>
        <strain evidence="10">Expedition CK06-06</strain>
    </source>
</reference>
<keyword evidence="8" id="KW-1208">Phospholipid metabolism</keyword>